<dbReference type="InterPro" id="IPR052896">
    <property type="entry name" value="GGT-like_enzyme"/>
</dbReference>
<proteinExistence type="predicted"/>
<feature type="chain" id="PRO_5034491754" evidence="1">
    <location>
        <begin position="24"/>
        <end position="630"/>
    </location>
</feature>
<protein>
    <submittedName>
        <fullName evidence="2">Gamma-glutamyltransferase</fullName>
        <ecNumber evidence="2">2.3.2.2</ecNumber>
    </submittedName>
</protein>
<dbReference type="InterPro" id="IPR043137">
    <property type="entry name" value="GGT_ssub_C"/>
</dbReference>
<dbReference type="KEGG" id="ole:K0B96_07455"/>
<dbReference type="Gene3D" id="1.10.246.130">
    <property type="match status" value="1"/>
</dbReference>
<accession>A0A8F9TZ58</accession>
<dbReference type="InterPro" id="IPR043138">
    <property type="entry name" value="GGT_lsub"/>
</dbReference>
<dbReference type="Gene3D" id="3.60.20.40">
    <property type="match status" value="1"/>
</dbReference>
<evidence type="ECO:0000256" key="1">
    <source>
        <dbReference type="SAM" id="SignalP"/>
    </source>
</evidence>
<dbReference type="EMBL" id="CP080507">
    <property type="protein sequence ID" value="QYM80433.1"/>
    <property type="molecule type" value="Genomic_DNA"/>
</dbReference>
<evidence type="ECO:0000313" key="3">
    <source>
        <dbReference type="Proteomes" id="UP000825051"/>
    </source>
</evidence>
<dbReference type="RefSeq" id="WP_220165629.1">
    <property type="nucleotide sequence ID" value="NZ_CP080507.1"/>
</dbReference>
<dbReference type="InterPro" id="IPR029055">
    <property type="entry name" value="Ntn_hydrolases_N"/>
</dbReference>
<dbReference type="PANTHER" id="PTHR43881">
    <property type="entry name" value="GAMMA-GLUTAMYLTRANSPEPTIDASE (AFU_ORTHOLOGUE AFUA_4G13580)"/>
    <property type="match status" value="1"/>
</dbReference>
<dbReference type="SUPFAM" id="SSF56235">
    <property type="entry name" value="N-terminal nucleophile aminohydrolases (Ntn hydrolases)"/>
    <property type="match status" value="1"/>
</dbReference>
<gene>
    <name evidence="2" type="ORF">K0B96_07455</name>
</gene>
<evidence type="ECO:0000313" key="2">
    <source>
        <dbReference type="EMBL" id="QYM80433.1"/>
    </source>
</evidence>
<dbReference type="AlphaFoldDB" id="A0A8F9TZ58"/>
<keyword evidence="2" id="KW-0808">Transferase</keyword>
<keyword evidence="1" id="KW-0732">Signal</keyword>
<dbReference type="EC" id="2.3.2.2" evidence="2"/>
<dbReference type="PANTHER" id="PTHR43881:SF1">
    <property type="entry name" value="GAMMA-GLUTAMYLTRANSPEPTIDASE (AFU_ORTHOLOGUE AFUA_4G13580)"/>
    <property type="match status" value="1"/>
</dbReference>
<dbReference type="GO" id="GO:0103068">
    <property type="term" value="F:leukotriene C4 gamma-glutamyl transferase activity"/>
    <property type="evidence" value="ECO:0007669"/>
    <property type="project" value="UniProtKB-EC"/>
</dbReference>
<dbReference type="Proteomes" id="UP000825051">
    <property type="component" value="Chromosome"/>
</dbReference>
<keyword evidence="2" id="KW-0012">Acyltransferase</keyword>
<name>A0A8F9TZ58_9BACT</name>
<feature type="signal peptide" evidence="1">
    <location>
        <begin position="1"/>
        <end position="23"/>
    </location>
</feature>
<dbReference type="PRINTS" id="PR01210">
    <property type="entry name" value="GGTRANSPTASE"/>
</dbReference>
<reference evidence="2" key="1">
    <citation type="submission" date="2021-08" db="EMBL/GenBank/DDBJ databases">
        <title>Genome of a novel bacterium of the phylum Verrucomicrobia, Oleiharenicola sp. KSB-15.</title>
        <authorList>
            <person name="Chung J.-H."/>
            <person name="Ahn J.-H."/>
            <person name="Yoon Y."/>
            <person name="Kim D.-Y."/>
            <person name="An S.-H."/>
            <person name="Park I."/>
            <person name="Yeon J."/>
        </authorList>
    </citation>
    <scope>NUCLEOTIDE SEQUENCE</scope>
    <source>
        <strain evidence="2">KSB-15</strain>
    </source>
</reference>
<sequence length="630" mass="68504">MRFPARPRPTALLALAVSTTFLASPLSAQRTNKPLLHGKHWVAVTGKPLAATAGALTFAKGGNAIDAACAMLAATCTMWDTLSWGGETQALLYNPRTQQVIALNALGVAPTGATVDFFRARGLAYPPEYGPLAAVTPGTPGGLLTLLAEYGTLSLADVLAPAIQMADGYPMEAQAADTIERFRSRIAAWPYSKRVFLPHLDERNPAQRAAPQPGEIFRQPELAAMLRSLVDAEHAALAAGSDRTTAIMAAYDRFYRGDIARELVRATQEQGGLITLEDLDRWRVKIEKPVSTTYRGVDVYKLTTWTQGPALLETLNLLEHADLRAMGYNSARYIHTVYQAMNLAFADRDFYYGDPAFPPAEPIRGLLSKDYAAARFATINPHHNDTSARPGDPYPYQGEQNPFRDLLEKWTPTPATSAGKPAGFQVSATFTPDENFRAGTTSIQAADASGWVISVTPSGGWIPAVIAGHTGVGLSQRMQSFVLDRAMNPFNVLEPGKRPRVTLSPSLALKNGRPFLAFSVQGGDSQDQNLLQFFLNVVEFGMNVQQSAEAANFASYQMQSSFGDHRSEPGRLEVRDDVPPWVREQLTQMGYHVEPLPRVYSPVTAIYIDAEHGAFEGAASDTGEDYGIAW</sequence>
<organism evidence="2 3">
    <name type="scientific">Horticoccus luteus</name>
    <dbReference type="NCBI Taxonomy" id="2862869"/>
    <lineage>
        <taxon>Bacteria</taxon>
        <taxon>Pseudomonadati</taxon>
        <taxon>Verrucomicrobiota</taxon>
        <taxon>Opitutia</taxon>
        <taxon>Opitutales</taxon>
        <taxon>Opitutaceae</taxon>
        <taxon>Horticoccus</taxon>
    </lineage>
</organism>
<keyword evidence="3" id="KW-1185">Reference proteome</keyword>
<dbReference type="Pfam" id="PF01019">
    <property type="entry name" value="G_glu_transpept"/>
    <property type="match status" value="1"/>
</dbReference>